<comment type="subunit">
    <text evidence="5">Homodimer.</text>
</comment>
<keyword evidence="4 5" id="KW-0660">Purine salvage</keyword>
<comment type="similarity">
    <text evidence="5">Belongs to the purine/pyrimidine phosphoribosyltransferase family. Xpt subfamily.</text>
</comment>
<proteinExistence type="inferred from homology"/>
<dbReference type="SUPFAM" id="SSF53271">
    <property type="entry name" value="PRTase-like"/>
    <property type="match status" value="1"/>
</dbReference>
<dbReference type="RefSeq" id="WP_024462927.1">
    <property type="nucleotide sequence ID" value="NZ_CP062939.1"/>
</dbReference>
<evidence type="ECO:0000259" key="7">
    <source>
        <dbReference type="Pfam" id="PF00156"/>
    </source>
</evidence>
<organism evidence="8 9">
    <name type="scientific">Bifidobacterium subtile</name>
    <dbReference type="NCBI Taxonomy" id="77635"/>
    <lineage>
        <taxon>Bacteria</taxon>
        <taxon>Bacillati</taxon>
        <taxon>Actinomycetota</taxon>
        <taxon>Actinomycetes</taxon>
        <taxon>Bifidobacteriales</taxon>
        <taxon>Bifidobacteriaceae</taxon>
        <taxon>Bifidobacterium</taxon>
    </lineage>
</organism>
<dbReference type="NCBIfam" id="TIGR01744">
    <property type="entry name" value="XPRTase"/>
    <property type="match status" value="1"/>
</dbReference>
<dbReference type="GO" id="GO:0032265">
    <property type="term" value="P:XMP salvage"/>
    <property type="evidence" value="ECO:0007669"/>
    <property type="project" value="UniProtKB-UniRule"/>
</dbReference>
<dbReference type="InterPro" id="IPR010079">
    <property type="entry name" value="Xanthine_PRibTrfase"/>
</dbReference>
<keyword evidence="9" id="KW-1185">Reference proteome</keyword>
<dbReference type="EMBL" id="JGZR01000007">
    <property type="protein sequence ID" value="KFJ02956.1"/>
    <property type="molecule type" value="Genomic_DNA"/>
</dbReference>
<keyword evidence="2 5" id="KW-0328">Glycosyltransferase</keyword>
<dbReference type="Pfam" id="PF00156">
    <property type="entry name" value="Pribosyltran"/>
    <property type="match status" value="1"/>
</dbReference>
<comment type="function">
    <text evidence="5">Converts the preformed base xanthine, a product of nucleic acid breakdown, to xanthosine 5'-monophosphate (XMP), so it can be reused for RNA or DNA synthesis.</text>
</comment>
<dbReference type="STRING" id="77635.BISU_0882"/>
<comment type="pathway">
    <text evidence="5">Purine metabolism; XMP biosynthesis via salvage pathway; XMP from xanthine: step 1/1.</text>
</comment>
<dbReference type="InterPro" id="IPR000836">
    <property type="entry name" value="PRTase_dom"/>
</dbReference>
<accession>A0A087E5A5</accession>
<feature type="binding site" evidence="5">
    <location>
        <begin position="129"/>
        <end position="133"/>
    </location>
    <ligand>
        <name>5-phospho-alpha-D-ribose 1-diphosphate</name>
        <dbReference type="ChEBI" id="CHEBI:58017"/>
    </ligand>
</feature>
<feature type="binding site" evidence="5">
    <location>
        <position position="20"/>
    </location>
    <ligand>
        <name>xanthine</name>
        <dbReference type="ChEBI" id="CHEBI:17712"/>
    </ligand>
</feature>
<dbReference type="GO" id="GO:0000310">
    <property type="term" value="F:xanthine phosphoribosyltransferase activity"/>
    <property type="evidence" value="ECO:0007669"/>
    <property type="project" value="UniProtKB-UniRule"/>
</dbReference>
<dbReference type="Proteomes" id="UP000029055">
    <property type="component" value="Unassembled WGS sequence"/>
</dbReference>
<protein>
    <recommendedName>
        <fullName evidence="5 6">Xanthine phosphoribosyltransferase</fullName>
        <shortName evidence="5">XPRTase</shortName>
        <ecNumber evidence="5 6">2.4.2.22</ecNumber>
    </recommendedName>
</protein>
<evidence type="ECO:0000313" key="8">
    <source>
        <dbReference type="EMBL" id="KFJ02956.1"/>
    </source>
</evidence>
<evidence type="ECO:0000256" key="2">
    <source>
        <dbReference type="ARBA" id="ARBA00022676"/>
    </source>
</evidence>
<name>A0A087E5A5_9BIFI</name>
<evidence type="ECO:0000256" key="1">
    <source>
        <dbReference type="ARBA" id="ARBA00022490"/>
    </source>
</evidence>
<dbReference type="InterPro" id="IPR050118">
    <property type="entry name" value="Pur/Pyrimidine_PRTase"/>
</dbReference>
<dbReference type="OrthoDB" id="9790678at2"/>
<dbReference type="CDD" id="cd06223">
    <property type="entry name" value="PRTases_typeI"/>
    <property type="match status" value="1"/>
</dbReference>
<keyword evidence="1 5" id="KW-0963">Cytoplasm</keyword>
<dbReference type="GO" id="GO:0046110">
    <property type="term" value="P:xanthine metabolic process"/>
    <property type="evidence" value="ECO:0007669"/>
    <property type="project" value="UniProtKB-UniRule"/>
</dbReference>
<dbReference type="GO" id="GO:0005737">
    <property type="term" value="C:cytoplasm"/>
    <property type="evidence" value="ECO:0007669"/>
    <property type="project" value="UniProtKB-SubCell"/>
</dbReference>
<feature type="domain" description="Phosphoribosyltransferase" evidence="7">
    <location>
        <begin position="47"/>
        <end position="154"/>
    </location>
</feature>
<feature type="binding site" evidence="5">
    <location>
        <position position="27"/>
    </location>
    <ligand>
        <name>xanthine</name>
        <dbReference type="ChEBI" id="CHEBI:17712"/>
    </ligand>
</feature>
<feature type="binding site" evidence="5">
    <location>
        <position position="157"/>
    </location>
    <ligand>
        <name>xanthine</name>
        <dbReference type="ChEBI" id="CHEBI:17712"/>
    </ligand>
</feature>
<reference evidence="8 9" key="1">
    <citation type="submission" date="2014-03" db="EMBL/GenBank/DDBJ databases">
        <title>Genomics of Bifidobacteria.</title>
        <authorList>
            <person name="Ventura M."/>
            <person name="Milani C."/>
            <person name="Lugli G.A."/>
        </authorList>
    </citation>
    <scope>NUCLEOTIDE SEQUENCE [LARGE SCALE GENOMIC DNA]</scope>
    <source>
        <strain evidence="8 9">LMG 11597</strain>
    </source>
</reference>
<dbReference type="PANTHER" id="PTHR43864:SF1">
    <property type="entry name" value="XANTHINE PHOSPHORIBOSYLTRANSFERASE"/>
    <property type="match status" value="1"/>
</dbReference>
<comment type="caution">
    <text evidence="8">The sequence shown here is derived from an EMBL/GenBank/DDBJ whole genome shotgun (WGS) entry which is preliminary data.</text>
</comment>
<dbReference type="NCBIfam" id="NF006671">
    <property type="entry name" value="PRK09219.1"/>
    <property type="match status" value="1"/>
</dbReference>
<dbReference type="AlphaFoldDB" id="A0A087E5A5"/>
<evidence type="ECO:0000256" key="6">
    <source>
        <dbReference type="NCBIfam" id="TIGR01744"/>
    </source>
</evidence>
<evidence type="ECO:0000313" key="9">
    <source>
        <dbReference type="Proteomes" id="UP000029055"/>
    </source>
</evidence>
<evidence type="ECO:0000256" key="4">
    <source>
        <dbReference type="ARBA" id="ARBA00022726"/>
    </source>
</evidence>
<evidence type="ECO:0000256" key="3">
    <source>
        <dbReference type="ARBA" id="ARBA00022679"/>
    </source>
</evidence>
<comment type="subcellular location">
    <subcellularLocation>
        <location evidence="5">Cytoplasm</location>
    </subcellularLocation>
</comment>
<dbReference type="eggNOG" id="COG0503">
    <property type="taxonomic scope" value="Bacteria"/>
</dbReference>
<sequence>MKELEDRIRQDGTVKPGNVLKVDAFLNHQCDVELFDHMGAEWARLFAGKHIDKILTIEASGIGIACCAARHFGNVPVVFAKKTQSINLDGEQYVTRIYSFTKQREFPVIVAKRFLNAGEHILLIDDFLANGKAMNGLIELCGKAGVVIEGIGIAVEKGFQSGGRELRDAGYEVESLAIVSSMDAGTGTIEFA</sequence>
<evidence type="ECO:0000256" key="5">
    <source>
        <dbReference type="HAMAP-Rule" id="MF_01184"/>
    </source>
</evidence>
<dbReference type="EC" id="2.4.2.22" evidence="5 6"/>
<dbReference type="InterPro" id="IPR029057">
    <property type="entry name" value="PRTase-like"/>
</dbReference>
<dbReference type="UniPathway" id="UPA00602">
    <property type="reaction ID" value="UER00658"/>
</dbReference>
<gene>
    <name evidence="5" type="primary">xpt</name>
    <name evidence="8" type="ORF">BISU_0882</name>
</gene>
<keyword evidence="3 5" id="KW-0808">Transferase</keyword>
<dbReference type="GO" id="GO:0006166">
    <property type="term" value="P:purine ribonucleoside salvage"/>
    <property type="evidence" value="ECO:0007669"/>
    <property type="project" value="UniProtKB-KW"/>
</dbReference>
<dbReference type="Gene3D" id="3.40.50.2020">
    <property type="match status" value="1"/>
</dbReference>
<dbReference type="PANTHER" id="PTHR43864">
    <property type="entry name" value="HYPOXANTHINE/GUANINE PHOSPHORIBOSYLTRANSFERASE"/>
    <property type="match status" value="1"/>
</dbReference>
<dbReference type="HAMAP" id="MF_01184">
    <property type="entry name" value="XPRTase"/>
    <property type="match status" value="1"/>
</dbReference>
<comment type="catalytic activity">
    <reaction evidence="5">
        <text>XMP + diphosphate = xanthine + 5-phospho-alpha-D-ribose 1-diphosphate</text>
        <dbReference type="Rhea" id="RHEA:10800"/>
        <dbReference type="ChEBI" id="CHEBI:17712"/>
        <dbReference type="ChEBI" id="CHEBI:33019"/>
        <dbReference type="ChEBI" id="CHEBI:57464"/>
        <dbReference type="ChEBI" id="CHEBI:58017"/>
        <dbReference type="EC" id="2.4.2.22"/>
    </reaction>
</comment>